<dbReference type="AlphaFoldDB" id="A0A6L2KT88"/>
<proteinExistence type="predicted"/>
<gene>
    <name evidence="1" type="ORF">Tci_024656</name>
</gene>
<protein>
    <submittedName>
        <fullName evidence="1">Uncharacterized protein</fullName>
    </submittedName>
</protein>
<organism evidence="1">
    <name type="scientific">Tanacetum cinerariifolium</name>
    <name type="common">Dalmatian daisy</name>
    <name type="synonym">Chrysanthemum cinerariifolium</name>
    <dbReference type="NCBI Taxonomy" id="118510"/>
    <lineage>
        <taxon>Eukaryota</taxon>
        <taxon>Viridiplantae</taxon>
        <taxon>Streptophyta</taxon>
        <taxon>Embryophyta</taxon>
        <taxon>Tracheophyta</taxon>
        <taxon>Spermatophyta</taxon>
        <taxon>Magnoliopsida</taxon>
        <taxon>eudicotyledons</taxon>
        <taxon>Gunneridae</taxon>
        <taxon>Pentapetalae</taxon>
        <taxon>asterids</taxon>
        <taxon>campanulids</taxon>
        <taxon>Asterales</taxon>
        <taxon>Asteraceae</taxon>
        <taxon>Asteroideae</taxon>
        <taxon>Anthemideae</taxon>
        <taxon>Anthemidinae</taxon>
        <taxon>Tanacetum</taxon>
    </lineage>
</organism>
<accession>A0A6L2KT88</accession>
<dbReference type="EMBL" id="BKCJ010003052">
    <property type="protein sequence ID" value="GEU52678.1"/>
    <property type="molecule type" value="Genomic_DNA"/>
</dbReference>
<sequence length="318" mass="37475">MRKANVEKYITKSREDYGSGITRPWCDEKARFELKGQFLKELRDNAFSGTNGEDAVEHIEIFLKTVDSLDIPNVDLIGFFRKYYLPSCTGRKMEANEVNTKVEWDPTNIKIRRGDDEEVIINDELSNLGDENLIEETEIAKIFRIETDIFKFETSLSNMSWLDYGPWMEPSDDIEHVYIPFRFKDGHAKWPTCNWKSDKYRNGGYLRGVIQIRDEIYFESYEWYKNLGDGELIDEAVNYKALLIFNDHVGTNNDYETQENDGRFDEHELTEDDDNDIDDLEDYLIRKDGPYYVNEVEEKSEKRCKLLGIPYMRLPTCK</sequence>
<evidence type="ECO:0000313" key="1">
    <source>
        <dbReference type="EMBL" id="GEU52678.1"/>
    </source>
</evidence>
<name>A0A6L2KT88_TANCI</name>
<comment type="caution">
    <text evidence="1">The sequence shown here is derived from an EMBL/GenBank/DDBJ whole genome shotgun (WGS) entry which is preliminary data.</text>
</comment>
<reference evidence="1" key="1">
    <citation type="journal article" date="2019" name="Sci. Rep.">
        <title>Draft genome of Tanacetum cinerariifolium, the natural source of mosquito coil.</title>
        <authorList>
            <person name="Yamashiro T."/>
            <person name="Shiraishi A."/>
            <person name="Satake H."/>
            <person name="Nakayama K."/>
        </authorList>
    </citation>
    <scope>NUCLEOTIDE SEQUENCE</scope>
</reference>